<dbReference type="SMART" id="SM00320">
    <property type="entry name" value="WD40"/>
    <property type="match status" value="5"/>
</dbReference>
<dbReference type="Gene3D" id="2.130.10.10">
    <property type="entry name" value="YVTN repeat-like/Quinoprotein amine dehydrogenase"/>
    <property type="match status" value="2"/>
</dbReference>
<dbReference type="GO" id="GO:0010970">
    <property type="term" value="P:transport along microtubule"/>
    <property type="evidence" value="ECO:0007669"/>
    <property type="project" value="TreeGrafter"/>
</dbReference>
<dbReference type="GO" id="GO:0005737">
    <property type="term" value="C:cytoplasm"/>
    <property type="evidence" value="ECO:0007669"/>
    <property type="project" value="UniProtKB-SubCell"/>
</dbReference>
<feature type="compositionally biased region" description="Low complexity" evidence="6">
    <location>
        <begin position="34"/>
        <end position="47"/>
    </location>
</feature>
<feature type="compositionally biased region" description="Polar residues" evidence="6">
    <location>
        <begin position="159"/>
        <end position="168"/>
    </location>
</feature>
<gene>
    <name evidence="7" type="ORF">N0F65_000640</name>
</gene>
<dbReference type="InterPro" id="IPR036322">
    <property type="entry name" value="WD40_repeat_dom_sf"/>
</dbReference>
<dbReference type="InterPro" id="IPR050687">
    <property type="entry name" value="Dynein_IC"/>
</dbReference>
<evidence type="ECO:0000313" key="8">
    <source>
        <dbReference type="Proteomes" id="UP001146120"/>
    </source>
</evidence>
<feature type="compositionally biased region" description="Basic and acidic residues" evidence="6">
    <location>
        <begin position="1"/>
        <end position="23"/>
    </location>
</feature>
<sequence>MDSVRAKHAAELEAKRKKLEEIRRRKASIRTQDESFASTETSDSSSAGLNDFIENILRTTTANEDAKGDVHMTDVSDTGAASASATQPLGVSLVEKLSMLSTVTNVAEIHIQPTLVETYTKHTETTITLEHEIIVRESSAMTDGDGDVRSPTKRKETTATDVSASPSANRRKLTVDTEMLPPSEEVTVPMSEEEKQAIMRSDGMEAFLIKASRVIERALASTKKFDIMVDYGAMVEEDSHADDTTEALKAQFAFKDDKWTKHRAVTDIDVSPFYPELMLVSYTARDFLDEEDKDYGASKQWDTLVDGADVTDLSAITEGVVLLWSSALPTRPEYRFTCHSQITSACFNPFDRHLILGGTYSGQIVIWDTRAKSAPVQKTSMSSCSHTHPIYSMAIVGTKSSYHLISASTDGRVCVWDIDQLQQPIDVLDLRIACSIVSNYTSVSISTDKKMEASVTSFSVFRKENKELYIGTEAGKVYSTKLDQQKSKTGAGTSQDSAANDAAEKQGKSSSFLSSSGNGAREVVVNIVSKEASHFGPVTAMHFNPLVPVHRDGLLLTCSLDSTVKLWSTEHAAAPVFSFEPSNEYVCDVRWSSVHPALFAVVDGSGVVSLWNICRDVEVPVVEAKVGDRAINKVRWSADGRNLLLGDADGNSYVYEVPADIALPQPDDLLLLESKVANAVAAAALTKA</sequence>
<organism evidence="7 8">
    <name type="scientific">Lagenidium giganteum</name>
    <dbReference type="NCBI Taxonomy" id="4803"/>
    <lineage>
        <taxon>Eukaryota</taxon>
        <taxon>Sar</taxon>
        <taxon>Stramenopiles</taxon>
        <taxon>Oomycota</taxon>
        <taxon>Peronosporomycetes</taxon>
        <taxon>Pythiales</taxon>
        <taxon>Pythiaceae</taxon>
    </lineage>
</organism>
<keyword evidence="3 5" id="KW-0853">WD repeat</keyword>
<protein>
    <recommendedName>
        <fullName evidence="9">Dynein intermediate chain</fullName>
    </recommendedName>
</protein>
<dbReference type="Pfam" id="PF00400">
    <property type="entry name" value="WD40"/>
    <property type="match status" value="3"/>
</dbReference>
<keyword evidence="8" id="KW-1185">Reference proteome</keyword>
<dbReference type="GO" id="GO:0045503">
    <property type="term" value="F:dynein light chain binding"/>
    <property type="evidence" value="ECO:0007669"/>
    <property type="project" value="TreeGrafter"/>
</dbReference>
<evidence type="ECO:0000256" key="5">
    <source>
        <dbReference type="PROSITE-ProRule" id="PRU00221"/>
    </source>
</evidence>
<feature type="compositionally biased region" description="Basic and acidic residues" evidence="6">
    <location>
        <begin position="146"/>
        <end position="158"/>
    </location>
</feature>
<reference evidence="7" key="1">
    <citation type="submission" date="2022-11" db="EMBL/GenBank/DDBJ databases">
        <authorList>
            <person name="Morgan W.R."/>
            <person name="Tartar A."/>
        </authorList>
    </citation>
    <scope>NUCLEOTIDE SEQUENCE</scope>
    <source>
        <strain evidence="7">ARSEF 373</strain>
    </source>
</reference>
<evidence type="ECO:0000313" key="7">
    <source>
        <dbReference type="EMBL" id="DAZ96092.1"/>
    </source>
</evidence>
<dbReference type="InterPro" id="IPR019775">
    <property type="entry name" value="WD40_repeat_CS"/>
</dbReference>
<dbReference type="PANTHER" id="PTHR12442">
    <property type="entry name" value="DYNEIN INTERMEDIATE CHAIN"/>
    <property type="match status" value="1"/>
</dbReference>
<evidence type="ECO:0000256" key="3">
    <source>
        <dbReference type="ARBA" id="ARBA00022574"/>
    </source>
</evidence>
<proteinExistence type="predicted"/>
<dbReference type="PROSITE" id="PS00678">
    <property type="entry name" value="WD_REPEATS_1"/>
    <property type="match status" value="1"/>
</dbReference>
<dbReference type="GO" id="GO:0005868">
    <property type="term" value="C:cytoplasmic dynein complex"/>
    <property type="evidence" value="ECO:0007669"/>
    <property type="project" value="TreeGrafter"/>
</dbReference>
<dbReference type="SUPFAM" id="SSF50978">
    <property type="entry name" value="WD40 repeat-like"/>
    <property type="match status" value="1"/>
</dbReference>
<comment type="caution">
    <text evidence="7">The sequence shown here is derived from an EMBL/GenBank/DDBJ whole genome shotgun (WGS) entry which is preliminary data.</text>
</comment>
<evidence type="ECO:0000256" key="2">
    <source>
        <dbReference type="ARBA" id="ARBA00022490"/>
    </source>
</evidence>
<dbReference type="InterPro" id="IPR015943">
    <property type="entry name" value="WD40/YVTN_repeat-like_dom_sf"/>
</dbReference>
<dbReference type="AlphaFoldDB" id="A0AAV2YN69"/>
<feature type="region of interest" description="Disordered" evidence="6">
    <location>
        <begin position="1"/>
        <end position="47"/>
    </location>
</feature>
<feature type="compositionally biased region" description="Polar residues" evidence="6">
    <location>
        <begin position="487"/>
        <end position="498"/>
    </location>
</feature>
<feature type="region of interest" description="Disordered" evidence="6">
    <location>
        <begin position="138"/>
        <end position="170"/>
    </location>
</feature>
<dbReference type="Proteomes" id="UP001146120">
    <property type="component" value="Unassembled WGS sequence"/>
</dbReference>
<feature type="repeat" description="WD" evidence="5">
    <location>
        <begin position="383"/>
        <end position="419"/>
    </location>
</feature>
<dbReference type="PROSITE" id="PS50082">
    <property type="entry name" value="WD_REPEATS_2"/>
    <property type="match status" value="1"/>
</dbReference>
<comment type="subcellular location">
    <subcellularLocation>
        <location evidence="1">Cytoplasm</location>
    </subcellularLocation>
</comment>
<evidence type="ECO:0000256" key="6">
    <source>
        <dbReference type="SAM" id="MobiDB-lite"/>
    </source>
</evidence>
<evidence type="ECO:0000256" key="4">
    <source>
        <dbReference type="ARBA" id="ARBA00022737"/>
    </source>
</evidence>
<feature type="region of interest" description="Disordered" evidence="6">
    <location>
        <begin position="482"/>
        <end position="516"/>
    </location>
</feature>
<evidence type="ECO:0008006" key="9">
    <source>
        <dbReference type="Google" id="ProtNLM"/>
    </source>
</evidence>
<dbReference type="PANTHER" id="PTHR12442:SF22">
    <property type="entry name" value="CYTOPLASMIC DYNEIN 1 INTERMEDIATE CHAIN-RELATED"/>
    <property type="match status" value="1"/>
</dbReference>
<keyword evidence="2" id="KW-0963">Cytoplasm</keyword>
<accession>A0AAV2YN69</accession>
<dbReference type="EMBL" id="DAKRPA010000178">
    <property type="protein sequence ID" value="DAZ96092.1"/>
    <property type="molecule type" value="Genomic_DNA"/>
</dbReference>
<keyword evidence="4" id="KW-0677">Repeat</keyword>
<evidence type="ECO:0000256" key="1">
    <source>
        <dbReference type="ARBA" id="ARBA00004496"/>
    </source>
</evidence>
<dbReference type="GO" id="GO:0045504">
    <property type="term" value="F:dynein heavy chain binding"/>
    <property type="evidence" value="ECO:0007669"/>
    <property type="project" value="TreeGrafter"/>
</dbReference>
<dbReference type="InterPro" id="IPR001680">
    <property type="entry name" value="WD40_rpt"/>
</dbReference>
<name>A0AAV2YN69_9STRA</name>
<reference evidence="7" key="2">
    <citation type="journal article" date="2023" name="Microbiol Resour">
        <title>Decontamination and Annotation of the Draft Genome Sequence of the Oomycete Lagenidium giganteum ARSEF 373.</title>
        <authorList>
            <person name="Morgan W.R."/>
            <person name="Tartar A."/>
        </authorList>
    </citation>
    <scope>NUCLEOTIDE SEQUENCE</scope>
    <source>
        <strain evidence="7">ARSEF 373</strain>
    </source>
</reference>